<evidence type="ECO:0000256" key="1">
    <source>
        <dbReference type="ARBA" id="ARBA00004651"/>
    </source>
</evidence>
<evidence type="ECO:0000256" key="6">
    <source>
        <dbReference type="SAM" id="Phobius"/>
    </source>
</evidence>
<gene>
    <name evidence="7" type="ORF">AVDCRST_MAG67-2360</name>
</gene>
<dbReference type="Pfam" id="PF03706">
    <property type="entry name" value="LPG_synthase_TM"/>
    <property type="match status" value="1"/>
</dbReference>
<reference evidence="7" key="1">
    <citation type="submission" date="2020-02" db="EMBL/GenBank/DDBJ databases">
        <authorList>
            <person name="Meier V. D."/>
        </authorList>
    </citation>
    <scope>NUCLEOTIDE SEQUENCE</scope>
    <source>
        <strain evidence="7">AVDCRST_MAG67</strain>
    </source>
</reference>
<dbReference type="NCBIfam" id="TIGR00374">
    <property type="entry name" value="flippase-like domain"/>
    <property type="match status" value="1"/>
</dbReference>
<accession>A0A6J4STU7</accession>
<dbReference type="EMBL" id="CADCVQ010000092">
    <property type="protein sequence ID" value="CAA9505152.1"/>
    <property type="molecule type" value="Genomic_DNA"/>
</dbReference>
<feature type="non-terminal residue" evidence="7">
    <location>
        <position position="1"/>
    </location>
</feature>
<organism evidence="7">
    <name type="scientific">uncultured Solirubrobacteraceae bacterium</name>
    <dbReference type="NCBI Taxonomy" id="1162706"/>
    <lineage>
        <taxon>Bacteria</taxon>
        <taxon>Bacillati</taxon>
        <taxon>Actinomycetota</taxon>
        <taxon>Thermoleophilia</taxon>
        <taxon>Solirubrobacterales</taxon>
        <taxon>Solirubrobacteraceae</taxon>
        <taxon>environmental samples</taxon>
    </lineage>
</organism>
<keyword evidence="4 6" id="KW-1133">Transmembrane helix</keyword>
<keyword evidence="3 6" id="KW-0812">Transmembrane</keyword>
<feature type="transmembrane region" description="Helical" evidence="6">
    <location>
        <begin position="153"/>
        <end position="177"/>
    </location>
</feature>
<evidence type="ECO:0000256" key="2">
    <source>
        <dbReference type="ARBA" id="ARBA00022475"/>
    </source>
</evidence>
<feature type="transmembrane region" description="Helical" evidence="6">
    <location>
        <begin position="189"/>
        <end position="210"/>
    </location>
</feature>
<dbReference type="GO" id="GO:0005886">
    <property type="term" value="C:plasma membrane"/>
    <property type="evidence" value="ECO:0007669"/>
    <property type="project" value="UniProtKB-SubCell"/>
</dbReference>
<feature type="transmembrane region" description="Helical" evidence="6">
    <location>
        <begin position="36"/>
        <end position="57"/>
    </location>
</feature>
<keyword evidence="5 6" id="KW-0472">Membrane</keyword>
<dbReference type="PANTHER" id="PTHR39087:SF2">
    <property type="entry name" value="UPF0104 MEMBRANE PROTEIN MJ1595"/>
    <property type="match status" value="1"/>
</dbReference>
<protein>
    <submittedName>
        <fullName evidence="7">Uncharacterized protein</fullName>
    </submittedName>
</protein>
<feature type="transmembrane region" description="Helical" evidence="6">
    <location>
        <begin position="279"/>
        <end position="297"/>
    </location>
</feature>
<proteinExistence type="predicted"/>
<sequence length="385" mass="40481">GFVPADGERAPARRLPTLEPALPRTTKDVSRPGARLARRLAIGAVGLVAAAFAVIALQRIGVERIGHALLNAAPPWVLLGFGLMCLSMVLRAVAWHAIMRAALPRARVRLRDALQGTFIGVLMSATLPARLGEPSRAFVVARRIGSVREHLPVVLGTIVSQTLLNILALVVLGVTMFSTVDFFTHHKALVIVAIAPLMIVVLLMGAPALLRSGKRSRFDRIGAFVAQARRALVQLRDGLIVFRQPRLGSIATLAQLAAWALQWLSCYVLLVALGLDEGAGLGAAAAVLFAVNVTAVLPATPSNIGVFQAACVAVLGAYGVGYADALAFGIILQAVEIGTAVVMGAPALVKEGLSWREVRLRAMHGAPVELAPVPGFGRGEAREPA</sequence>
<evidence type="ECO:0000313" key="7">
    <source>
        <dbReference type="EMBL" id="CAA9505152.1"/>
    </source>
</evidence>
<dbReference type="PANTHER" id="PTHR39087">
    <property type="entry name" value="UPF0104 MEMBRANE PROTEIN MJ1595"/>
    <property type="match status" value="1"/>
</dbReference>
<dbReference type="AlphaFoldDB" id="A0A6J4STU7"/>
<evidence type="ECO:0000256" key="4">
    <source>
        <dbReference type="ARBA" id="ARBA00022989"/>
    </source>
</evidence>
<dbReference type="InterPro" id="IPR022791">
    <property type="entry name" value="L-PG_synthase/AglD"/>
</dbReference>
<feature type="transmembrane region" description="Helical" evidence="6">
    <location>
        <begin position="69"/>
        <end position="93"/>
    </location>
</feature>
<evidence type="ECO:0000256" key="5">
    <source>
        <dbReference type="ARBA" id="ARBA00023136"/>
    </source>
</evidence>
<name>A0A6J4STU7_9ACTN</name>
<evidence type="ECO:0000256" key="3">
    <source>
        <dbReference type="ARBA" id="ARBA00022692"/>
    </source>
</evidence>
<feature type="transmembrane region" description="Helical" evidence="6">
    <location>
        <begin position="253"/>
        <end position="273"/>
    </location>
</feature>
<keyword evidence="2" id="KW-1003">Cell membrane</keyword>
<comment type="subcellular location">
    <subcellularLocation>
        <location evidence="1">Cell membrane</location>
        <topology evidence="1">Multi-pass membrane protein</topology>
    </subcellularLocation>
</comment>